<protein>
    <submittedName>
        <fullName evidence="1">Uncharacterized protein</fullName>
    </submittedName>
</protein>
<reference evidence="1" key="2">
    <citation type="submission" date="2022-06" db="UniProtKB">
        <authorList>
            <consortium name="EnsemblMetazoa"/>
        </authorList>
    </citation>
    <scope>IDENTIFICATION</scope>
    <source>
        <strain evidence="1">PS312</strain>
    </source>
</reference>
<evidence type="ECO:0000313" key="2">
    <source>
        <dbReference type="Proteomes" id="UP000005239"/>
    </source>
</evidence>
<gene>
    <name evidence="1" type="primary">WBGene00282563</name>
</gene>
<accession>A0A2A6CW92</accession>
<proteinExistence type="predicted"/>
<sequence length="81" mass="8812">MADRKGKLHTRSAEVFFEPEVSHHEAYRILPALLILALNVNADTVTGILPIVETEAVESVFDGLITLGSISNMFKGFGGKQ</sequence>
<dbReference type="Proteomes" id="UP000005239">
    <property type="component" value="Unassembled WGS sequence"/>
</dbReference>
<dbReference type="AlphaFoldDB" id="A0A2A6CW92"/>
<accession>A0A8R1Z0N7</accession>
<evidence type="ECO:0000313" key="1">
    <source>
        <dbReference type="EnsemblMetazoa" id="PPA44194.1"/>
    </source>
</evidence>
<dbReference type="EnsemblMetazoa" id="PPA44194.1">
    <property type="protein sequence ID" value="PPA44194.1"/>
    <property type="gene ID" value="WBGene00282563"/>
</dbReference>
<reference evidence="2" key="1">
    <citation type="journal article" date="2008" name="Nat. Genet.">
        <title>The Pristionchus pacificus genome provides a unique perspective on nematode lifestyle and parasitism.</title>
        <authorList>
            <person name="Dieterich C."/>
            <person name="Clifton S.W."/>
            <person name="Schuster L.N."/>
            <person name="Chinwalla A."/>
            <person name="Delehaunty K."/>
            <person name="Dinkelacker I."/>
            <person name="Fulton L."/>
            <person name="Fulton R."/>
            <person name="Godfrey J."/>
            <person name="Minx P."/>
            <person name="Mitreva M."/>
            <person name="Roeseler W."/>
            <person name="Tian H."/>
            <person name="Witte H."/>
            <person name="Yang S.P."/>
            <person name="Wilson R.K."/>
            <person name="Sommer R.J."/>
        </authorList>
    </citation>
    <scope>NUCLEOTIDE SEQUENCE [LARGE SCALE GENOMIC DNA]</scope>
    <source>
        <strain evidence="2">PS312</strain>
    </source>
</reference>
<organism evidence="1 2">
    <name type="scientific">Pristionchus pacificus</name>
    <name type="common">Parasitic nematode worm</name>
    <dbReference type="NCBI Taxonomy" id="54126"/>
    <lineage>
        <taxon>Eukaryota</taxon>
        <taxon>Metazoa</taxon>
        <taxon>Ecdysozoa</taxon>
        <taxon>Nematoda</taxon>
        <taxon>Chromadorea</taxon>
        <taxon>Rhabditida</taxon>
        <taxon>Rhabditina</taxon>
        <taxon>Diplogasteromorpha</taxon>
        <taxon>Diplogasteroidea</taxon>
        <taxon>Neodiplogasteridae</taxon>
        <taxon>Pristionchus</taxon>
    </lineage>
</organism>
<name>A0A2A6CW92_PRIPA</name>
<keyword evidence="2" id="KW-1185">Reference proteome</keyword>